<name>A0ABV0AYR0_9ACTN</name>
<dbReference type="InterPro" id="IPR005502">
    <property type="entry name" value="Ribosyl_crysJ1"/>
</dbReference>
<dbReference type="SUPFAM" id="SSF101478">
    <property type="entry name" value="ADP-ribosylglycohydrolase"/>
    <property type="match status" value="1"/>
</dbReference>
<comment type="caution">
    <text evidence="1">The sequence shown here is derived from an EMBL/GenBank/DDBJ whole genome shotgun (WGS) entry which is preliminary data.</text>
</comment>
<evidence type="ECO:0000313" key="2">
    <source>
        <dbReference type="Proteomes" id="UP001447516"/>
    </source>
</evidence>
<dbReference type="InterPro" id="IPR036705">
    <property type="entry name" value="Ribosyl_crysJ1_sf"/>
</dbReference>
<dbReference type="Proteomes" id="UP001447516">
    <property type="component" value="Unassembled WGS sequence"/>
</dbReference>
<dbReference type="RefSeq" id="WP_346229083.1">
    <property type="nucleotide sequence ID" value="NZ_JBDJAW010000030.1"/>
</dbReference>
<organism evidence="1 2">
    <name type="scientific">Microbispora maris</name>
    <dbReference type="NCBI Taxonomy" id="3144104"/>
    <lineage>
        <taxon>Bacteria</taxon>
        <taxon>Bacillati</taxon>
        <taxon>Actinomycetota</taxon>
        <taxon>Actinomycetes</taxon>
        <taxon>Streptosporangiales</taxon>
        <taxon>Streptosporangiaceae</taxon>
        <taxon>Microbispora</taxon>
    </lineage>
</organism>
<dbReference type="EMBL" id="JBDJAW010000030">
    <property type="protein sequence ID" value="MEN3539176.1"/>
    <property type="molecule type" value="Genomic_DNA"/>
</dbReference>
<evidence type="ECO:0000313" key="1">
    <source>
        <dbReference type="EMBL" id="MEN3539176.1"/>
    </source>
</evidence>
<accession>A0ABV0AYR0</accession>
<dbReference type="Pfam" id="PF03747">
    <property type="entry name" value="ADP_ribosyl_GH"/>
    <property type="match status" value="1"/>
</dbReference>
<keyword evidence="1" id="KW-0378">Hydrolase</keyword>
<reference evidence="1 2" key="1">
    <citation type="submission" date="2024-05" db="EMBL/GenBank/DDBJ databases">
        <title>Microbispora sp.ZYX-F-249.</title>
        <authorList>
            <person name="Xie H."/>
        </authorList>
    </citation>
    <scope>NUCLEOTIDE SEQUENCE [LARGE SCALE GENOMIC DNA]</scope>
    <source>
        <strain evidence="1 2">ZYX-F-249</strain>
    </source>
</reference>
<dbReference type="Gene3D" id="1.10.4080.10">
    <property type="entry name" value="ADP-ribosylation/Crystallin J1"/>
    <property type="match status" value="1"/>
</dbReference>
<dbReference type="GO" id="GO:0016798">
    <property type="term" value="F:hydrolase activity, acting on glycosyl bonds"/>
    <property type="evidence" value="ECO:0007669"/>
    <property type="project" value="UniProtKB-KW"/>
</dbReference>
<keyword evidence="1" id="KW-0326">Glycosidase</keyword>
<sequence>MARLLTYGDPRAYEATAAVVLTGRCLSTRSLDEAAEPDDGLLRPPEVGTFLDEARAVLAHARETPRQKARLARIAPDATAPSAFLGGLYAAASCSEATEAMEALTFAAAAPDADSVAAVAGAMLGALHGAGVWPVELLSRLESTWVMDTLARDLVAEVTDSPSGSEYTPPEDPFWLDRYPGW</sequence>
<protein>
    <submittedName>
        <fullName evidence="1">ADP-ribosylglycohydrolase family protein</fullName>
        <ecNumber evidence="1">3.2.2.-</ecNumber>
    </submittedName>
</protein>
<keyword evidence="2" id="KW-1185">Reference proteome</keyword>
<gene>
    <name evidence="1" type="ORF">AAH991_28965</name>
</gene>
<dbReference type="EC" id="3.2.2.-" evidence="1"/>
<proteinExistence type="predicted"/>